<evidence type="ECO:0000313" key="4">
    <source>
        <dbReference type="EMBL" id="MEK8049431.1"/>
    </source>
</evidence>
<keyword evidence="1" id="KW-0175">Coiled coil</keyword>
<dbReference type="PANTHER" id="PTHR43681:SF1">
    <property type="entry name" value="SARCALUMENIN"/>
    <property type="match status" value="1"/>
</dbReference>
<dbReference type="EMBL" id="JBBUTH010000001">
    <property type="protein sequence ID" value="MEK8049431.1"/>
    <property type="molecule type" value="Genomic_DNA"/>
</dbReference>
<dbReference type="SUPFAM" id="SSF52540">
    <property type="entry name" value="P-loop containing nucleoside triphosphate hydrolases"/>
    <property type="match status" value="1"/>
</dbReference>
<dbReference type="Proteomes" id="UP001365405">
    <property type="component" value="Unassembled WGS sequence"/>
</dbReference>
<reference evidence="4 5" key="1">
    <citation type="submission" date="2024-04" db="EMBL/GenBank/DDBJ databases">
        <title>Novel species of the genus Ideonella isolated from streams.</title>
        <authorList>
            <person name="Lu H."/>
        </authorList>
    </citation>
    <scope>NUCLEOTIDE SEQUENCE [LARGE SCALE GENOMIC DNA]</scope>
    <source>
        <strain evidence="4 5">DXS22W</strain>
    </source>
</reference>
<feature type="compositionally biased region" description="Low complexity" evidence="2">
    <location>
        <begin position="637"/>
        <end position="649"/>
    </location>
</feature>
<evidence type="ECO:0000256" key="1">
    <source>
        <dbReference type="SAM" id="Coils"/>
    </source>
</evidence>
<evidence type="ECO:0000259" key="3">
    <source>
        <dbReference type="Pfam" id="PF00350"/>
    </source>
</evidence>
<evidence type="ECO:0000256" key="2">
    <source>
        <dbReference type="SAM" id="MobiDB-lite"/>
    </source>
</evidence>
<dbReference type="InterPro" id="IPR051943">
    <property type="entry name" value="TRAFAC_Dynamin-like_GTPase"/>
</dbReference>
<feature type="domain" description="Dynamin N-terminal" evidence="3">
    <location>
        <begin position="58"/>
        <end position="271"/>
    </location>
</feature>
<dbReference type="InterPro" id="IPR045063">
    <property type="entry name" value="Dynamin_N"/>
</dbReference>
<feature type="region of interest" description="Disordered" evidence="2">
    <location>
        <begin position="636"/>
        <end position="665"/>
    </location>
</feature>
<organism evidence="4 5">
    <name type="scientific">Pseudaquabacterium inlustre</name>
    <dbReference type="NCBI Taxonomy" id="2984192"/>
    <lineage>
        <taxon>Bacteria</taxon>
        <taxon>Pseudomonadati</taxon>
        <taxon>Pseudomonadota</taxon>
        <taxon>Betaproteobacteria</taxon>
        <taxon>Burkholderiales</taxon>
        <taxon>Sphaerotilaceae</taxon>
        <taxon>Pseudaquabacterium</taxon>
    </lineage>
</organism>
<name>A0ABU9CCP2_9BURK</name>
<evidence type="ECO:0000313" key="5">
    <source>
        <dbReference type="Proteomes" id="UP001365405"/>
    </source>
</evidence>
<protein>
    <submittedName>
        <fullName evidence="4">Dynamin family protein</fullName>
    </submittedName>
</protein>
<dbReference type="Pfam" id="PF00350">
    <property type="entry name" value="Dynamin_N"/>
    <property type="match status" value="1"/>
</dbReference>
<comment type="caution">
    <text evidence="4">The sequence shown here is derived from an EMBL/GenBank/DDBJ whole genome shotgun (WGS) entry which is preliminary data.</text>
</comment>
<accession>A0ABU9CCP2</accession>
<dbReference type="RefSeq" id="WP_341409097.1">
    <property type="nucleotide sequence ID" value="NZ_JBBUTH010000001.1"/>
</dbReference>
<keyword evidence="5" id="KW-1185">Reference proteome</keyword>
<feature type="compositionally biased region" description="Low complexity" evidence="2">
    <location>
        <begin position="656"/>
        <end position="665"/>
    </location>
</feature>
<dbReference type="Gene3D" id="3.40.50.300">
    <property type="entry name" value="P-loop containing nucleotide triphosphate hydrolases"/>
    <property type="match status" value="1"/>
</dbReference>
<proteinExistence type="predicted"/>
<gene>
    <name evidence="4" type="ORF">AACH10_04190</name>
</gene>
<dbReference type="PANTHER" id="PTHR43681">
    <property type="entry name" value="TRANSMEMBRANE GTPASE FZO"/>
    <property type="match status" value="1"/>
</dbReference>
<feature type="coiled-coil region" evidence="1">
    <location>
        <begin position="576"/>
        <end position="635"/>
    </location>
</feature>
<dbReference type="InterPro" id="IPR027417">
    <property type="entry name" value="P-loop_NTPase"/>
</dbReference>
<sequence>MNSPLLTSIDTLATWRRGLDRSIERFTALLTDNGLLDADGKALAQAVRQRLATDRLVVAFVAEFSRGKSELINALFFADMGRRVMPATPGRTTMCPVELGWDAQQPPSLALLPIDTRIGGQPVSLLREQPELWQQVPLPVHDADAMAGALERVTQTQRVSVAQARALGFWNDEHPEDNPPRDADDLVEVPAWRHALVNVPHPLLRRGLVVVDTPGLNAIGAEPELTLSLLPSAHATVFVLAADTGVTKADLSVWRDHLGNQACERFVVLNKIDALVDPLRSADEVAALLQRQCDSVGQTLGVPPDRVFPLSARDALTGRVHGDGEQLARSRLPALEDALLQQLLPQRSRVVGRMVEDGAQALHQGAMRRLAERQRQVAEQLFELKSLSGKSLARLQLMTGRLDAEAAEFERCAPRLAALRLVLSRESHGVLDSLSSDQVREAVQRMRSDSEASLLRLGAARAFAVLGERLRGMVMEADRRLAELETMLATSQGQLNGEFGLTLGLPPRPAAADFIAELQRIEAGYARHVSITQVWRLAQPGFIEQFTRLLLSKLRVVFEGAAHEIEGWLRSVGSQMDEQLREHRKALQQRREAHARIRDAESGLERSIADLQGQEERLQRLAEDIDAELDRLRRRAAAAPGGDSAASPRLQLVTPADTAAARGAA</sequence>